<dbReference type="EMBL" id="FNQP01000007">
    <property type="protein sequence ID" value="SEA38043.1"/>
    <property type="molecule type" value="Genomic_DNA"/>
</dbReference>
<evidence type="ECO:0000313" key="2">
    <source>
        <dbReference type="Proteomes" id="UP000199397"/>
    </source>
</evidence>
<protein>
    <recommendedName>
        <fullName evidence="3">Lipoprotein</fullName>
    </recommendedName>
</protein>
<evidence type="ECO:0008006" key="3">
    <source>
        <dbReference type="Google" id="ProtNLM"/>
    </source>
</evidence>
<dbReference type="PROSITE" id="PS51257">
    <property type="entry name" value="PROKAR_LIPOPROTEIN"/>
    <property type="match status" value="1"/>
</dbReference>
<reference evidence="1 2" key="1">
    <citation type="submission" date="2016-10" db="EMBL/GenBank/DDBJ databases">
        <authorList>
            <person name="de Groot N.N."/>
        </authorList>
    </citation>
    <scope>NUCLEOTIDE SEQUENCE [LARGE SCALE GENOMIC DNA]</scope>
    <source>
        <strain evidence="1 2">DSM 21228</strain>
    </source>
</reference>
<dbReference type="Proteomes" id="UP000199397">
    <property type="component" value="Unassembled WGS sequence"/>
</dbReference>
<proteinExistence type="predicted"/>
<dbReference type="STRING" id="525918.SAMN05660964_01450"/>
<evidence type="ECO:0000313" key="1">
    <source>
        <dbReference type="EMBL" id="SEA38043.1"/>
    </source>
</evidence>
<organism evidence="1 2">
    <name type="scientific">Thiothrix caldifontis</name>
    <dbReference type="NCBI Taxonomy" id="525918"/>
    <lineage>
        <taxon>Bacteria</taxon>
        <taxon>Pseudomonadati</taxon>
        <taxon>Pseudomonadota</taxon>
        <taxon>Gammaproteobacteria</taxon>
        <taxon>Thiotrichales</taxon>
        <taxon>Thiotrichaceae</taxon>
        <taxon>Thiothrix</taxon>
    </lineage>
</organism>
<accession>A0A1H4AQ60</accession>
<gene>
    <name evidence="1" type="ORF">SAMN05660964_01450</name>
</gene>
<sequence>MIYGKFIPLVLASSLLVACGDGDNGIGSSSAYTGKRELAALNTSNQNTFVAGLIFSLRDIAATGSRVDENAVIDVPSMMQRPEYLSRLIKRQVNNRYQAREVNLPEACSGGGFQTTTGNLDEGTNTGILRITSSQCSENDMVIDGVVDLIINEYDNYIKEPTDFIVITSDLSETINGVSYSVSGNIHFTNGAVGDAGIYGWEVKVISNLARKASTGVQQLDNNLQVEKDYNSSVSISGGFCDGSNGCVSIITKVPFYIPTQGEIVMTGANNSRIRIYPLDSQTWVGVDADGDGTYETNTPYTDPF</sequence>
<name>A0A1H4AQ60_9GAMM</name>
<keyword evidence="2" id="KW-1185">Reference proteome</keyword>
<dbReference type="OrthoDB" id="5624886at2"/>
<dbReference type="RefSeq" id="WP_093066894.1">
    <property type="nucleotide sequence ID" value="NZ_FNQP01000007.1"/>
</dbReference>
<dbReference type="AlphaFoldDB" id="A0A1H4AQ60"/>